<accession>A0AAV8U6B0</accession>
<name>A0AAV8U6B0_9ROSI</name>
<dbReference type="CDD" id="cd00590">
    <property type="entry name" value="RRM_SF"/>
    <property type="match status" value="1"/>
</dbReference>
<dbReference type="InterPro" id="IPR053316">
    <property type="entry name" value="Epigenetic_reg_gene_expr"/>
</dbReference>
<gene>
    <name evidence="3" type="ORF">K2173_018116</name>
</gene>
<dbReference type="PANTHER" id="PTHR36309">
    <property type="entry name" value="RNA-BINDING (RRM/RBD/RNP MOTIFS) FAMILY PROTEIN"/>
    <property type="match status" value="1"/>
</dbReference>
<sequence>MGSTAEAEYREFLEKVKRTVYIDNLSPRVTESVLITALSQFGVVKSVKFIPNYIESRDIPQCALLEMESQKQAKGVILDINRFSFMVSGMPRPVRARPAQAEMFDERPTKPGRKIHCRWLDSNDPDFEIGKKLKHLTQKHAAEASVLLKQQLEREEKLHRQQEEILKANYKKFELLNDVVKDKTATGLARYYNVKFRDG</sequence>
<dbReference type="GO" id="GO:0003723">
    <property type="term" value="F:RNA binding"/>
    <property type="evidence" value="ECO:0007669"/>
    <property type="project" value="UniProtKB-UniRule"/>
</dbReference>
<evidence type="ECO:0000259" key="2">
    <source>
        <dbReference type="PROSITE" id="PS50102"/>
    </source>
</evidence>
<dbReference type="Proteomes" id="UP001159364">
    <property type="component" value="Linkage Group LG01"/>
</dbReference>
<evidence type="ECO:0000313" key="4">
    <source>
        <dbReference type="Proteomes" id="UP001159364"/>
    </source>
</evidence>
<feature type="domain" description="RRM" evidence="2">
    <location>
        <begin position="18"/>
        <end position="101"/>
    </location>
</feature>
<dbReference type="PANTHER" id="PTHR36309:SF1">
    <property type="entry name" value="RNA-BINDING (RRM_RBD_RNP MOTIFS) FAMILY PROTEIN"/>
    <property type="match status" value="1"/>
</dbReference>
<dbReference type="SUPFAM" id="SSF54928">
    <property type="entry name" value="RNA-binding domain, RBD"/>
    <property type="match status" value="1"/>
</dbReference>
<comment type="caution">
    <text evidence="3">The sequence shown here is derived from an EMBL/GenBank/DDBJ whole genome shotgun (WGS) entry which is preliminary data.</text>
</comment>
<dbReference type="InterPro" id="IPR012677">
    <property type="entry name" value="Nucleotide-bd_a/b_plait_sf"/>
</dbReference>
<dbReference type="AlphaFoldDB" id="A0AAV8U6B0"/>
<protein>
    <recommendedName>
        <fullName evidence="2">RRM domain-containing protein</fullName>
    </recommendedName>
</protein>
<dbReference type="PROSITE" id="PS50102">
    <property type="entry name" value="RRM"/>
    <property type="match status" value="1"/>
</dbReference>
<organism evidence="3 4">
    <name type="scientific">Erythroxylum novogranatense</name>
    <dbReference type="NCBI Taxonomy" id="1862640"/>
    <lineage>
        <taxon>Eukaryota</taxon>
        <taxon>Viridiplantae</taxon>
        <taxon>Streptophyta</taxon>
        <taxon>Embryophyta</taxon>
        <taxon>Tracheophyta</taxon>
        <taxon>Spermatophyta</taxon>
        <taxon>Magnoliopsida</taxon>
        <taxon>eudicotyledons</taxon>
        <taxon>Gunneridae</taxon>
        <taxon>Pentapetalae</taxon>
        <taxon>rosids</taxon>
        <taxon>fabids</taxon>
        <taxon>Malpighiales</taxon>
        <taxon>Erythroxylaceae</taxon>
        <taxon>Erythroxylum</taxon>
    </lineage>
</organism>
<evidence type="ECO:0000313" key="3">
    <source>
        <dbReference type="EMBL" id="KAJ8774857.1"/>
    </source>
</evidence>
<dbReference type="SMART" id="SM00360">
    <property type="entry name" value="RRM"/>
    <property type="match status" value="1"/>
</dbReference>
<dbReference type="Pfam" id="PF00076">
    <property type="entry name" value="RRM_1"/>
    <property type="match status" value="1"/>
</dbReference>
<dbReference type="InterPro" id="IPR000504">
    <property type="entry name" value="RRM_dom"/>
</dbReference>
<keyword evidence="4" id="KW-1185">Reference proteome</keyword>
<evidence type="ECO:0000256" key="1">
    <source>
        <dbReference type="PROSITE-ProRule" id="PRU00176"/>
    </source>
</evidence>
<proteinExistence type="predicted"/>
<keyword evidence="1" id="KW-0694">RNA-binding</keyword>
<dbReference type="Gene3D" id="3.30.70.330">
    <property type="match status" value="1"/>
</dbReference>
<dbReference type="InterPro" id="IPR035979">
    <property type="entry name" value="RBD_domain_sf"/>
</dbReference>
<dbReference type="EMBL" id="JAIWQS010000001">
    <property type="protein sequence ID" value="KAJ8774857.1"/>
    <property type="molecule type" value="Genomic_DNA"/>
</dbReference>
<reference evidence="3 4" key="1">
    <citation type="submission" date="2021-09" db="EMBL/GenBank/DDBJ databases">
        <title>Genomic insights and catalytic innovation underlie evolution of tropane alkaloids biosynthesis.</title>
        <authorList>
            <person name="Wang Y.-J."/>
            <person name="Tian T."/>
            <person name="Huang J.-P."/>
            <person name="Huang S.-X."/>
        </authorList>
    </citation>
    <scope>NUCLEOTIDE SEQUENCE [LARGE SCALE GENOMIC DNA]</scope>
    <source>
        <strain evidence="3">KIB-2018</strain>
        <tissue evidence="3">Leaf</tissue>
    </source>
</reference>